<accession>A0AAW2VDJ3</accession>
<comment type="caution">
    <text evidence="2">The sequence shown here is derived from an EMBL/GenBank/DDBJ whole genome shotgun (WGS) entry which is preliminary data.</text>
</comment>
<sequence>MNASIANRVRAKKGTLPTTVEVGTETSQPLSATPSIRDLPQEPPRNKAVQPTTRAPEPSPSLARDPSLSPASNPSPNPTPIEVVSEDTYSAARTQVYIPQSRSRLSSQASK</sequence>
<feature type="region of interest" description="Disordered" evidence="1">
    <location>
        <begin position="1"/>
        <end position="88"/>
    </location>
</feature>
<organism evidence="2">
    <name type="scientific">Sesamum latifolium</name>
    <dbReference type="NCBI Taxonomy" id="2727402"/>
    <lineage>
        <taxon>Eukaryota</taxon>
        <taxon>Viridiplantae</taxon>
        <taxon>Streptophyta</taxon>
        <taxon>Embryophyta</taxon>
        <taxon>Tracheophyta</taxon>
        <taxon>Spermatophyta</taxon>
        <taxon>Magnoliopsida</taxon>
        <taxon>eudicotyledons</taxon>
        <taxon>Gunneridae</taxon>
        <taxon>Pentapetalae</taxon>
        <taxon>asterids</taxon>
        <taxon>lamiids</taxon>
        <taxon>Lamiales</taxon>
        <taxon>Pedaliaceae</taxon>
        <taxon>Sesamum</taxon>
    </lineage>
</organism>
<dbReference type="EMBL" id="JACGWN010000010">
    <property type="protein sequence ID" value="KAL0427341.1"/>
    <property type="molecule type" value="Genomic_DNA"/>
</dbReference>
<reference evidence="2" key="1">
    <citation type="submission" date="2020-06" db="EMBL/GenBank/DDBJ databases">
        <authorList>
            <person name="Li T."/>
            <person name="Hu X."/>
            <person name="Zhang T."/>
            <person name="Song X."/>
            <person name="Zhang H."/>
            <person name="Dai N."/>
            <person name="Sheng W."/>
            <person name="Hou X."/>
            <person name="Wei L."/>
        </authorList>
    </citation>
    <scope>NUCLEOTIDE SEQUENCE</scope>
    <source>
        <strain evidence="2">KEN1</strain>
        <tissue evidence="2">Leaf</tissue>
    </source>
</reference>
<reference evidence="2" key="2">
    <citation type="journal article" date="2024" name="Plant">
        <title>Genomic evolution and insights into agronomic trait innovations of Sesamum species.</title>
        <authorList>
            <person name="Miao H."/>
            <person name="Wang L."/>
            <person name="Qu L."/>
            <person name="Liu H."/>
            <person name="Sun Y."/>
            <person name="Le M."/>
            <person name="Wang Q."/>
            <person name="Wei S."/>
            <person name="Zheng Y."/>
            <person name="Lin W."/>
            <person name="Duan Y."/>
            <person name="Cao H."/>
            <person name="Xiong S."/>
            <person name="Wang X."/>
            <person name="Wei L."/>
            <person name="Li C."/>
            <person name="Ma Q."/>
            <person name="Ju M."/>
            <person name="Zhao R."/>
            <person name="Li G."/>
            <person name="Mu C."/>
            <person name="Tian Q."/>
            <person name="Mei H."/>
            <person name="Zhang T."/>
            <person name="Gao T."/>
            <person name="Zhang H."/>
        </authorList>
    </citation>
    <scope>NUCLEOTIDE SEQUENCE</scope>
    <source>
        <strain evidence="2">KEN1</strain>
    </source>
</reference>
<protein>
    <submittedName>
        <fullName evidence="2">Uncharacterized protein</fullName>
    </submittedName>
</protein>
<feature type="compositionally biased region" description="Polar residues" evidence="1">
    <location>
        <begin position="24"/>
        <end position="34"/>
    </location>
</feature>
<evidence type="ECO:0000256" key="1">
    <source>
        <dbReference type="SAM" id="MobiDB-lite"/>
    </source>
</evidence>
<gene>
    <name evidence="2" type="ORF">Slati_2908900</name>
</gene>
<proteinExistence type="predicted"/>
<name>A0AAW2VDJ3_9LAMI</name>
<dbReference type="AlphaFoldDB" id="A0AAW2VDJ3"/>
<evidence type="ECO:0000313" key="2">
    <source>
        <dbReference type="EMBL" id="KAL0427341.1"/>
    </source>
</evidence>